<dbReference type="GeneID" id="36543562"/>
<feature type="domain" description="FAD-binding" evidence="4">
    <location>
        <begin position="234"/>
        <end position="319"/>
    </location>
</feature>
<keyword evidence="2" id="KW-0274">FAD</keyword>
<evidence type="ECO:0000256" key="2">
    <source>
        <dbReference type="ARBA" id="ARBA00022827"/>
    </source>
</evidence>
<dbReference type="Pfam" id="PF21274">
    <property type="entry name" value="Rng_hyd_C"/>
    <property type="match status" value="1"/>
</dbReference>
<evidence type="ECO:0000256" key="1">
    <source>
        <dbReference type="ARBA" id="ARBA00022630"/>
    </source>
</evidence>
<dbReference type="GO" id="GO:0016709">
    <property type="term" value="F:oxidoreductase activity, acting on paired donors, with incorporation or reduction of molecular oxygen, NAD(P)H as one donor, and incorporation of one atom of oxygen"/>
    <property type="evidence" value="ECO:0007669"/>
    <property type="project" value="UniProtKB-ARBA"/>
</dbReference>
<dbReference type="SUPFAM" id="SSF51905">
    <property type="entry name" value="FAD/NAD(P)-binding domain"/>
    <property type="match status" value="1"/>
</dbReference>
<dbReference type="RefSeq" id="XP_024691045.1">
    <property type="nucleotide sequence ID" value="XM_024836038.1"/>
</dbReference>
<evidence type="ECO:0000313" key="6">
    <source>
        <dbReference type="Proteomes" id="UP000234254"/>
    </source>
</evidence>
<dbReference type="AlphaFoldDB" id="A0A2I1CXW4"/>
<dbReference type="PANTHER" id="PTHR43004:SF21">
    <property type="entry name" value="FAD-BINDING DOMAIN-CONTAINING PROTEIN-RELATED"/>
    <property type="match status" value="1"/>
</dbReference>
<protein>
    <recommendedName>
        <fullName evidence="4">FAD-binding domain-containing protein</fullName>
    </recommendedName>
</protein>
<sequence length="550" mass="61763">MDLTSTRSMEILRVLGLADEYRALEGAVDIDANFDSVFPTKVLGEGRRVLGEWRSNQPSVRIQTAHIRQNNDGSQPAETGQRCTQIVFEAWMKEIVLTRTSCVESKFGWTYLGHEENKDGIATTFVDQAGVRHVIRSKYLVACDGGGSRVRKEAGIKMIGGPISQELARELNGRRFWHAFPINGGFLLDQDGRDTFTAHLAVDQLPPGPIDPYELVYRFLGGFGQKHEIKIDEVLVHSQWNPNFGVAERYHSESLKVFLAGDAAHRSPPHGGYGMNSGVADAFDLGWRLSALLKGYGGDLLLRSYDLERRPMMIKALERSHRHAMEHVKFHAMLPADRPVLEQDTPEADALRRQIRDFLTASGPDTIDRGVELDLRYHSPVIYQDGSPEREWSPRRYVPSTRPGSRVPHVFLRDGTTSTYDLFGREWTLVHFVDGADDSSASEVFSVAAEQLAFPLKRVILRNEPHAHRIWEKPLVLVRPDTHVAWRGTEQELARQDVMEILNVVSGNVPFSGYEPMSGAYVEDFKQLVAPVWSGDEHANSQASIAGENF</sequence>
<organism evidence="5 6">
    <name type="scientific">Aspergillus campestris (strain IBT 28561)</name>
    <dbReference type="NCBI Taxonomy" id="1392248"/>
    <lineage>
        <taxon>Eukaryota</taxon>
        <taxon>Fungi</taxon>
        <taxon>Dikarya</taxon>
        <taxon>Ascomycota</taxon>
        <taxon>Pezizomycotina</taxon>
        <taxon>Eurotiomycetes</taxon>
        <taxon>Eurotiomycetidae</taxon>
        <taxon>Eurotiales</taxon>
        <taxon>Aspergillaceae</taxon>
        <taxon>Aspergillus</taxon>
        <taxon>Aspergillus subgen. Circumdati</taxon>
    </lineage>
</organism>
<evidence type="ECO:0000256" key="3">
    <source>
        <dbReference type="ARBA" id="ARBA00023002"/>
    </source>
</evidence>
<dbReference type="OrthoDB" id="2096480at2759"/>
<dbReference type="PANTHER" id="PTHR43004">
    <property type="entry name" value="TRK SYSTEM POTASSIUM UPTAKE PROTEIN"/>
    <property type="match status" value="1"/>
</dbReference>
<dbReference type="InterPro" id="IPR050641">
    <property type="entry name" value="RIFMO-like"/>
</dbReference>
<dbReference type="EMBL" id="MSFM01000009">
    <property type="protein sequence ID" value="PKY02451.1"/>
    <property type="molecule type" value="Genomic_DNA"/>
</dbReference>
<dbReference type="Gene3D" id="3.40.30.120">
    <property type="match status" value="1"/>
</dbReference>
<dbReference type="Proteomes" id="UP000234254">
    <property type="component" value="Unassembled WGS sequence"/>
</dbReference>
<gene>
    <name evidence="5" type="ORF">P168DRAFT_283232</name>
</gene>
<keyword evidence="1" id="KW-0285">Flavoprotein</keyword>
<dbReference type="Pfam" id="PF01494">
    <property type="entry name" value="FAD_binding_3"/>
    <property type="match status" value="2"/>
</dbReference>
<dbReference type="Gene3D" id="3.30.9.10">
    <property type="entry name" value="D-Amino Acid Oxidase, subunit A, domain 2"/>
    <property type="match status" value="1"/>
</dbReference>
<comment type="caution">
    <text evidence="5">The sequence shown here is derived from an EMBL/GenBank/DDBJ whole genome shotgun (WGS) entry which is preliminary data.</text>
</comment>
<dbReference type="Gene3D" id="3.50.50.60">
    <property type="entry name" value="FAD/NAD(P)-binding domain"/>
    <property type="match status" value="1"/>
</dbReference>
<dbReference type="InterPro" id="IPR036188">
    <property type="entry name" value="FAD/NAD-bd_sf"/>
</dbReference>
<dbReference type="PRINTS" id="PR00420">
    <property type="entry name" value="RNGMNOXGNASE"/>
</dbReference>
<keyword evidence="3" id="KW-0560">Oxidoreductase</keyword>
<dbReference type="GO" id="GO:0071949">
    <property type="term" value="F:FAD binding"/>
    <property type="evidence" value="ECO:0007669"/>
    <property type="project" value="InterPro"/>
</dbReference>
<name>A0A2I1CXW4_ASPC2</name>
<evidence type="ECO:0000259" key="4">
    <source>
        <dbReference type="Pfam" id="PF01494"/>
    </source>
</evidence>
<proteinExistence type="predicted"/>
<evidence type="ECO:0000313" key="5">
    <source>
        <dbReference type="EMBL" id="PKY02451.1"/>
    </source>
</evidence>
<dbReference type="InterPro" id="IPR002938">
    <property type="entry name" value="FAD-bd"/>
</dbReference>
<reference evidence="5" key="1">
    <citation type="submission" date="2016-12" db="EMBL/GenBank/DDBJ databases">
        <title>The genomes of Aspergillus section Nigri reveals drivers in fungal speciation.</title>
        <authorList>
            <consortium name="DOE Joint Genome Institute"/>
            <person name="Vesth T.C."/>
            <person name="Nybo J."/>
            <person name="Theobald S."/>
            <person name="Brandl J."/>
            <person name="Frisvad J.C."/>
            <person name="Nielsen K.F."/>
            <person name="Lyhne E.K."/>
            <person name="Kogle M.E."/>
            <person name="Kuo A."/>
            <person name="Riley R."/>
            <person name="Clum A."/>
            <person name="Nolan M."/>
            <person name="Lipzen A."/>
            <person name="Salamov A."/>
            <person name="Henrissat B."/>
            <person name="Wiebenga A."/>
            <person name="De vries R.P."/>
            <person name="Grigoriev I.V."/>
            <person name="Mortensen U.H."/>
            <person name="Andersen M.R."/>
            <person name="Baker S.E."/>
        </authorList>
    </citation>
    <scope>NUCLEOTIDE SEQUENCE</scope>
    <source>
        <strain evidence="5">IBT 28561</strain>
    </source>
</reference>
<accession>A0A2I1CXW4</accession>
<dbReference type="VEuPathDB" id="FungiDB:P168DRAFT_283232"/>
<keyword evidence="6" id="KW-1185">Reference proteome</keyword>
<feature type="domain" description="FAD-binding" evidence="4">
    <location>
        <begin position="4"/>
        <end position="160"/>
    </location>
</feature>